<evidence type="ECO:0000256" key="1">
    <source>
        <dbReference type="ARBA" id="ARBA00010518"/>
    </source>
</evidence>
<dbReference type="Gene3D" id="3.40.50.40">
    <property type="match status" value="1"/>
</dbReference>
<dbReference type="SFLD" id="SFLDS00057">
    <property type="entry name" value="Glutaminase/Asparaginase"/>
    <property type="match status" value="1"/>
</dbReference>
<dbReference type="EMBL" id="CP041692">
    <property type="protein sequence ID" value="QDP94875.1"/>
    <property type="molecule type" value="Genomic_DNA"/>
</dbReference>
<gene>
    <name evidence="11" type="ORF">FOE78_02130</name>
</gene>
<feature type="binding site" evidence="6">
    <location>
        <position position="54"/>
    </location>
    <ligand>
        <name>substrate</name>
    </ligand>
</feature>
<evidence type="ECO:0000256" key="8">
    <source>
        <dbReference type="PROSITE-ProRule" id="PRU10100"/>
    </source>
</evidence>
<name>A0A516PUK6_9ACTN</name>
<dbReference type="InterPro" id="IPR004550">
    <property type="entry name" value="AsnASE_II"/>
</dbReference>
<evidence type="ECO:0000256" key="7">
    <source>
        <dbReference type="PROSITE-ProRule" id="PRU10099"/>
    </source>
</evidence>
<dbReference type="InterPro" id="IPR006034">
    <property type="entry name" value="Asparaginase/glutaminase-like"/>
</dbReference>
<dbReference type="GO" id="GO:0006528">
    <property type="term" value="P:asparagine metabolic process"/>
    <property type="evidence" value="ECO:0007669"/>
    <property type="project" value="InterPro"/>
</dbReference>
<evidence type="ECO:0000313" key="12">
    <source>
        <dbReference type="Proteomes" id="UP000319263"/>
    </source>
</evidence>
<dbReference type="InterPro" id="IPR027474">
    <property type="entry name" value="L-asparaginase_N"/>
</dbReference>
<keyword evidence="3" id="KW-0378">Hydrolase</keyword>
<evidence type="ECO:0000256" key="2">
    <source>
        <dbReference type="ARBA" id="ARBA00012920"/>
    </source>
</evidence>
<dbReference type="InterPro" id="IPR037152">
    <property type="entry name" value="L-asparaginase_N_sf"/>
</dbReference>
<dbReference type="KEGG" id="mik:FOE78_02130"/>
<dbReference type="Proteomes" id="UP000319263">
    <property type="component" value="Chromosome"/>
</dbReference>
<feature type="active site" evidence="8">
    <location>
        <position position="87"/>
    </location>
</feature>
<dbReference type="PIRSF" id="PIRSF001220">
    <property type="entry name" value="L-ASNase_gatD"/>
    <property type="match status" value="1"/>
</dbReference>
<dbReference type="PROSITE" id="PS00144">
    <property type="entry name" value="ASN_GLN_ASE_1"/>
    <property type="match status" value="1"/>
</dbReference>
<dbReference type="Pfam" id="PF00710">
    <property type="entry name" value="Asparaginase"/>
    <property type="match status" value="1"/>
</dbReference>
<dbReference type="InterPro" id="IPR040919">
    <property type="entry name" value="Asparaginase_C"/>
</dbReference>
<evidence type="ECO:0000256" key="3">
    <source>
        <dbReference type="ARBA" id="ARBA00022801"/>
    </source>
</evidence>
<dbReference type="InterPro" id="IPR027475">
    <property type="entry name" value="Asparaginase/glutaminase_AS2"/>
</dbReference>
<feature type="active site" evidence="7">
    <location>
        <position position="12"/>
    </location>
</feature>
<feature type="active site" description="O-isoaspartyl threonine intermediate" evidence="5">
    <location>
        <position position="12"/>
    </location>
</feature>
<dbReference type="InterPro" id="IPR020827">
    <property type="entry name" value="Asparaginase/glutaminase_AS1"/>
</dbReference>
<keyword evidence="12" id="KW-1185">Reference proteome</keyword>
<comment type="similarity">
    <text evidence="1">Belongs to the asparaginase 1 family.</text>
</comment>
<dbReference type="Pfam" id="PF17763">
    <property type="entry name" value="Asparaginase_C"/>
    <property type="match status" value="1"/>
</dbReference>
<evidence type="ECO:0000313" key="11">
    <source>
        <dbReference type="EMBL" id="QDP94875.1"/>
    </source>
</evidence>
<feature type="binding site" evidence="6">
    <location>
        <begin position="87"/>
        <end position="88"/>
    </location>
    <ligand>
        <name>substrate</name>
    </ligand>
</feature>
<dbReference type="RefSeq" id="WP_143984862.1">
    <property type="nucleotide sequence ID" value="NZ_CP041692.1"/>
</dbReference>
<organism evidence="11 12">
    <name type="scientific">Microlunatus elymi</name>
    <dbReference type="NCBI Taxonomy" id="2596828"/>
    <lineage>
        <taxon>Bacteria</taxon>
        <taxon>Bacillati</taxon>
        <taxon>Actinomycetota</taxon>
        <taxon>Actinomycetes</taxon>
        <taxon>Propionibacteriales</taxon>
        <taxon>Propionibacteriaceae</taxon>
        <taxon>Microlunatus</taxon>
    </lineage>
</organism>
<dbReference type="PROSITE" id="PS00917">
    <property type="entry name" value="ASN_GLN_ASE_2"/>
    <property type="match status" value="1"/>
</dbReference>
<dbReference type="SMART" id="SM00870">
    <property type="entry name" value="Asparaginase"/>
    <property type="match status" value="1"/>
</dbReference>
<proteinExistence type="inferred from homology"/>
<dbReference type="GO" id="GO:0004067">
    <property type="term" value="F:asparaginase activity"/>
    <property type="evidence" value="ECO:0007669"/>
    <property type="project" value="UniProtKB-UniRule"/>
</dbReference>
<dbReference type="PIRSF" id="PIRSF500176">
    <property type="entry name" value="L_ASNase"/>
    <property type="match status" value="1"/>
</dbReference>
<dbReference type="CDD" id="cd08964">
    <property type="entry name" value="L-asparaginase_II"/>
    <property type="match status" value="1"/>
</dbReference>
<dbReference type="PRINTS" id="PR00139">
    <property type="entry name" value="ASNGLNASE"/>
</dbReference>
<dbReference type="PANTHER" id="PTHR11707">
    <property type="entry name" value="L-ASPARAGINASE"/>
    <property type="match status" value="1"/>
</dbReference>
<sequence length="323" mass="33686">MPHIVVLATGGTIASRAGSDGASVASDSADTLLGGTSTRAGITVEAVDLLRQNSFNLSFRDLRTIADGVRDQLARGDVDGIVITHGTDTIEETAVLLDLIHNDDRPVVLTGAQVAPDQSGTDGQRNLAGAISVAADPQSRGLGVLIFFAGQVLPTRGLRKVHTLQPQPYAADPTGPIGELTQDELRLHARPVRNVPLPHPEPAFDGTRVELLTLYPGATPELLNHLVEQRIGGIVLAGTGAGNLNRDNVDAVRDATAAGTVVALSTRVPFGPVAPIYGGGGAVDAIKAGAVPVRLPNTQARILLALLLSHFPADRVVERLRSY</sequence>
<dbReference type="AlphaFoldDB" id="A0A516PUK6"/>
<dbReference type="EC" id="3.5.1.1" evidence="2"/>
<dbReference type="OrthoDB" id="9788068at2"/>
<evidence type="ECO:0000259" key="9">
    <source>
        <dbReference type="Pfam" id="PF00710"/>
    </source>
</evidence>
<feature type="domain" description="Asparaginase/glutaminase C-terminal" evidence="10">
    <location>
        <begin position="208"/>
        <end position="310"/>
    </location>
</feature>
<dbReference type="PROSITE" id="PS51732">
    <property type="entry name" value="ASN_GLN_ASE_3"/>
    <property type="match status" value="1"/>
</dbReference>
<dbReference type="SUPFAM" id="SSF53774">
    <property type="entry name" value="Glutaminase/Asparaginase"/>
    <property type="match status" value="1"/>
</dbReference>
<reference evidence="11 12" key="1">
    <citation type="submission" date="2019-07" db="EMBL/GenBank/DDBJ databases">
        <title>Microlunatus dokdonensis sp. nov. isolated from the rhizospheric soil of the wild plant Elymus tsukushiensis.</title>
        <authorList>
            <person name="Ghim S.-Y."/>
            <person name="Hwang Y.-J."/>
            <person name="Son J.-S."/>
            <person name="Shin J.-H."/>
        </authorList>
    </citation>
    <scope>NUCLEOTIDE SEQUENCE [LARGE SCALE GENOMIC DNA]</scope>
    <source>
        <strain evidence="11 12">KUDC0627</strain>
    </source>
</reference>
<evidence type="ECO:0000259" key="10">
    <source>
        <dbReference type="Pfam" id="PF17763"/>
    </source>
</evidence>
<dbReference type="Gene3D" id="3.40.50.1170">
    <property type="entry name" value="L-asparaginase, N-terminal domain"/>
    <property type="match status" value="1"/>
</dbReference>
<evidence type="ECO:0000256" key="5">
    <source>
        <dbReference type="PIRSR" id="PIRSR001220-1"/>
    </source>
</evidence>
<dbReference type="InterPro" id="IPR036152">
    <property type="entry name" value="Asp/glu_Ase-like_sf"/>
</dbReference>
<comment type="catalytic activity">
    <reaction evidence="4">
        <text>L-asparagine + H2O = L-aspartate + NH4(+)</text>
        <dbReference type="Rhea" id="RHEA:21016"/>
        <dbReference type="ChEBI" id="CHEBI:15377"/>
        <dbReference type="ChEBI" id="CHEBI:28938"/>
        <dbReference type="ChEBI" id="CHEBI:29991"/>
        <dbReference type="ChEBI" id="CHEBI:58048"/>
        <dbReference type="EC" id="3.5.1.1"/>
    </reaction>
</comment>
<evidence type="ECO:0000256" key="4">
    <source>
        <dbReference type="ARBA" id="ARBA00049366"/>
    </source>
</evidence>
<dbReference type="InterPro" id="IPR027473">
    <property type="entry name" value="L-asparaginase_C"/>
</dbReference>
<feature type="domain" description="L-asparaginase N-terminal" evidence="9">
    <location>
        <begin position="3"/>
        <end position="192"/>
    </location>
</feature>
<accession>A0A516PUK6</accession>
<protein>
    <recommendedName>
        <fullName evidence="2">asparaginase</fullName>
        <ecNumber evidence="2">3.5.1.1</ecNumber>
    </recommendedName>
</protein>
<evidence type="ECO:0000256" key="6">
    <source>
        <dbReference type="PIRSR" id="PIRSR001220-2"/>
    </source>
</evidence>
<dbReference type="PANTHER" id="PTHR11707:SF28">
    <property type="entry name" value="60 KDA LYSOPHOSPHOLIPASE"/>
    <property type="match status" value="1"/>
</dbReference>